<dbReference type="EMBL" id="FNHI01000032">
    <property type="protein sequence ID" value="SDN66524.1"/>
    <property type="molecule type" value="Genomic_DNA"/>
</dbReference>
<keyword evidence="3" id="KW-1185">Reference proteome</keyword>
<keyword evidence="1" id="KW-0812">Transmembrane</keyword>
<protein>
    <submittedName>
        <fullName evidence="2">Uncharacterized protein</fullName>
    </submittedName>
</protein>
<dbReference type="OrthoDB" id="9892711at2"/>
<dbReference type="RefSeq" id="WP_093661994.1">
    <property type="nucleotide sequence ID" value="NZ_FNHI01000032.1"/>
</dbReference>
<evidence type="ECO:0000313" key="2">
    <source>
        <dbReference type="EMBL" id="SDN66524.1"/>
    </source>
</evidence>
<dbReference type="Proteomes" id="UP000199063">
    <property type="component" value="Unassembled WGS sequence"/>
</dbReference>
<reference evidence="3" key="1">
    <citation type="submission" date="2016-10" db="EMBL/GenBank/DDBJ databases">
        <authorList>
            <person name="Varghese N."/>
            <person name="Submissions S."/>
        </authorList>
    </citation>
    <scope>NUCLEOTIDE SEQUENCE [LARGE SCALE GENOMIC DNA]</scope>
    <source>
        <strain evidence="3">CGMCC 4.7042</strain>
    </source>
</reference>
<evidence type="ECO:0000313" key="3">
    <source>
        <dbReference type="Proteomes" id="UP000199063"/>
    </source>
</evidence>
<gene>
    <name evidence="2" type="ORF">SAMN05444921_13278</name>
</gene>
<proteinExistence type="predicted"/>
<keyword evidence="1" id="KW-1133">Transmembrane helix</keyword>
<dbReference type="AlphaFoldDB" id="A0A1H0D8J5"/>
<sequence>MSVLTRAAALRLLAVLLVLAVAVAVARRSPLGSPALLVSVGLALVVFFALVRQRLRRYWSESRWDEWLRTAAGLAWRDRFDLFGATVRGRPVPDPRLSALAAQRAERLCALLDVSRPGRDVSWSLLGAAAALLPAVWLMLTRERVAWASFGCAALLVTVCLTGLLVNGCRARRARRCLRANSPQPPPR</sequence>
<feature type="transmembrane region" description="Helical" evidence="1">
    <location>
        <begin position="146"/>
        <end position="166"/>
    </location>
</feature>
<accession>A0A1H0D8J5</accession>
<dbReference type="GeneID" id="40834062"/>
<organism evidence="2 3">
    <name type="scientific">Streptomyces wuyuanensis</name>
    <dbReference type="NCBI Taxonomy" id="1196353"/>
    <lineage>
        <taxon>Bacteria</taxon>
        <taxon>Bacillati</taxon>
        <taxon>Actinomycetota</taxon>
        <taxon>Actinomycetes</taxon>
        <taxon>Kitasatosporales</taxon>
        <taxon>Streptomycetaceae</taxon>
        <taxon>Streptomyces</taxon>
    </lineage>
</organism>
<feature type="transmembrane region" description="Helical" evidence="1">
    <location>
        <begin position="121"/>
        <end position="140"/>
    </location>
</feature>
<feature type="transmembrane region" description="Helical" evidence="1">
    <location>
        <begin position="34"/>
        <end position="51"/>
    </location>
</feature>
<keyword evidence="1" id="KW-0472">Membrane</keyword>
<evidence type="ECO:0000256" key="1">
    <source>
        <dbReference type="SAM" id="Phobius"/>
    </source>
</evidence>
<name>A0A1H0D8J5_9ACTN</name>